<keyword evidence="3" id="KW-1185">Reference proteome</keyword>
<evidence type="ECO:0000313" key="3">
    <source>
        <dbReference type="Proteomes" id="UP000237105"/>
    </source>
</evidence>
<feature type="region of interest" description="Disordered" evidence="1">
    <location>
        <begin position="1"/>
        <end position="79"/>
    </location>
</feature>
<dbReference type="EMBL" id="JXTB01000141">
    <property type="protein sequence ID" value="PON59281.1"/>
    <property type="molecule type" value="Genomic_DNA"/>
</dbReference>
<organism evidence="2 3">
    <name type="scientific">Parasponia andersonii</name>
    <name type="common">Sponia andersonii</name>
    <dbReference type="NCBI Taxonomy" id="3476"/>
    <lineage>
        <taxon>Eukaryota</taxon>
        <taxon>Viridiplantae</taxon>
        <taxon>Streptophyta</taxon>
        <taxon>Embryophyta</taxon>
        <taxon>Tracheophyta</taxon>
        <taxon>Spermatophyta</taxon>
        <taxon>Magnoliopsida</taxon>
        <taxon>eudicotyledons</taxon>
        <taxon>Gunneridae</taxon>
        <taxon>Pentapetalae</taxon>
        <taxon>rosids</taxon>
        <taxon>fabids</taxon>
        <taxon>Rosales</taxon>
        <taxon>Cannabaceae</taxon>
        <taxon>Parasponia</taxon>
    </lineage>
</organism>
<comment type="caution">
    <text evidence="2">The sequence shown here is derived from an EMBL/GenBank/DDBJ whole genome shotgun (WGS) entry which is preliminary data.</text>
</comment>
<accession>A0A2P5CE37</accession>
<feature type="compositionally biased region" description="Basic and acidic residues" evidence="1">
    <location>
        <begin position="22"/>
        <end position="42"/>
    </location>
</feature>
<sequence length="79" mass="8795">MGPEGVSQDLKESSIARGRAARPKEKPCDPRSRRKTQREALRPEVVSQNPRGRLATQGCTARPEGELADLRVSRPTNRM</sequence>
<proteinExistence type="predicted"/>
<gene>
    <name evidence="2" type="ORF">PanWU01x14_160300</name>
</gene>
<dbReference type="AlphaFoldDB" id="A0A2P5CE37"/>
<evidence type="ECO:0000313" key="2">
    <source>
        <dbReference type="EMBL" id="PON59281.1"/>
    </source>
</evidence>
<reference evidence="3" key="1">
    <citation type="submission" date="2016-06" db="EMBL/GenBank/DDBJ databases">
        <title>Parallel loss of symbiosis genes in relatives of nitrogen-fixing non-legume Parasponia.</title>
        <authorList>
            <person name="Van Velzen R."/>
            <person name="Holmer R."/>
            <person name="Bu F."/>
            <person name="Rutten L."/>
            <person name="Van Zeijl A."/>
            <person name="Liu W."/>
            <person name="Santuari L."/>
            <person name="Cao Q."/>
            <person name="Sharma T."/>
            <person name="Shen D."/>
            <person name="Roswanjaya Y."/>
            <person name="Wardhani T."/>
            <person name="Kalhor M.S."/>
            <person name="Jansen J."/>
            <person name="Van den Hoogen J."/>
            <person name="Gungor B."/>
            <person name="Hartog M."/>
            <person name="Hontelez J."/>
            <person name="Verver J."/>
            <person name="Yang W.-C."/>
            <person name="Schijlen E."/>
            <person name="Repin R."/>
            <person name="Schilthuizen M."/>
            <person name="Schranz E."/>
            <person name="Heidstra R."/>
            <person name="Miyata K."/>
            <person name="Fedorova E."/>
            <person name="Kohlen W."/>
            <person name="Bisseling T."/>
            <person name="Smit S."/>
            <person name="Geurts R."/>
        </authorList>
    </citation>
    <scope>NUCLEOTIDE SEQUENCE [LARGE SCALE GENOMIC DNA]</scope>
    <source>
        <strain evidence="3">cv. WU1-14</strain>
    </source>
</reference>
<name>A0A2P5CE37_PARAD</name>
<evidence type="ECO:0000256" key="1">
    <source>
        <dbReference type="SAM" id="MobiDB-lite"/>
    </source>
</evidence>
<feature type="compositionally biased region" description="Basic and acidic residues" evidence="1">
    <location>
        <begin position="63"/>
        <end position="72"/>
    </location>
</feature>
<dbReference type="Proteomes" id="UP000237105">
    <property type="component" value="Unassembled WGS sequence"/>
</dbReference>
<protein>
    <submittedName>
        <fullName evidence="2">Uncharacterized protein</fullName>
    </submittedName>
</protein>